<evidence type="ECO:0000256" key="3">
    <source>
        <dbReference type="ARBA" id="ARBA00023043"/>
    </source>
</evidence>
<protein>
    <recommendedName>
        <fullName evidence="1">protein S-acyltransferase</fullName>
        <ecNumber evidence="1">2.3.1.225</ecNumber>
    </recommendedName>
</protein>
<keyword evidence="6" id="KW-0812">Transmembrane</keyword>
<evidence type="ECO:0000256" key="1">
    <source>
        <dbReference type="ARBA" id="ARBA00012210"/>
    </source>
</evidence>
<reference evidence="8 9" key="1">
    <citation type="journal article" date="2019" name="PLoS ONE">
        <title>Comparative genome analysis indicates high evolutionary potential of pathogenicity genes in Colletotrichum tanaceti.</title>
        <authorList>
            <person name="Lelwala R.V."/>
            <person name="Korhonen P.K."/>
            <person name="Young N.D."/>
            <person name="Scott J.B."/>
            <person name="Ades P.A."/>
            <person name="Gasser R.B."/>
            <person name="Taylor P.W.J."/>
        </authorList>
    </citation>
    <scope>NUCLEOTIDE SEQUENCE [LARGE SCALE GENOMIC DNA]</scope>
    <source>
        <strain evidence="8">BRIP57314</strain>
    </source>
</reference>
<feature type="compositionally biased region" description="Basic and acidic residues" evidence="5">
    <location>
        <begin position="555"/>
        <end position="576"/>
    </location>
</feature>
<keyword evidence="6" id="KW-0472">Membrane</keyword>
<feature type="signal peptide" evidence="7">
    <location>
        <begin position="1"/>
        <end position="21"/>
    </location>
</feature>
<evidence type="ECO:0000256" key="6">
    <source>
        <dbReference type="SAM" id="Phobius"/>
    </source>
</evidence>
<evidence type="ECO:0000256" key="7">
    <source>
        <dbReference type="SAM" id="SignalP"/>
    </source>
</evidence>
<feature type="region of interest" description="Disordered" evidence="5">
    <location>
        <begin position="177"/>
        <end position="220"/>
    </location>
</feature>
<feature type="compositionally biased region" description="Polar residues" evidence="5">
    <location>
        <begin position="543"/>
        <end position="553"/>
    </location>
</feature>
<sequence length="1345" mass="149084">MAPRSQWRCLVLMALLASAQAAGGLDDFSNNLFSDLAPLLALFGERVTMQFMSQSLGWADCVALAMAPLGVITIVVSAIRVGGPMRLKAVIGRAKENMSVAEMELMSSTSREVCEMYNGESIVRCQGVAPVWEYICLVPQSTKAADSEAEGANGTGALPKFEFKTLKQAVAAGLLFPEGKTKGSDSNENIGSNGEVPTESPEGPVASVQNEDRIPPVARSTAVRRNLSRIRPWFRRGRGPMSEAPEVSLELGSIHQHANASHTNRNNNAVQPSVEPFEEPEEATQENPEDASHPGPRSIIVIRNTGLEAPNISLNLSESRSRTSIRSVAIMGVLLQLFVVTLFGVITYGPSYVRDDFKKDEKAAFDHAFPLAAGGTVLLVTGLLLCAHVVESSTNEQRYEASSDYQIHIYWLQQGQTVNDQIFESFATFPSSPRTSFITSRRGRDFEKGKDIKKLQFKTTIGVVISLAGFITQFVGLRAMNAAASLAQLGAVGLMTVTRALVRPGFASSIEKAKLLPGHEIDWLAWKLIKERHNNSGAHDASETQNKSTNLQSLDDGRPGEKRPTTSAKASKDTQTESRNSPGSWNIVTGKDSEYHPFKSCNDPHGPVRHSSKLLDVRRELSKLANFQKDSSKIPLNLATAMEKILTVFFPVGPDTTDCNTFLWDVKTFYKGITPNAESNDTMGFQLKMVYDTKLSSWKVMADDLDAVLSLWTYTATGRDKEHEVAQSASDFEHLNSENDSWLRDKIHPASLKILCPSDAKTREELVRDLEAWAPKAWRLMFHARETSTLQPGPFKKSFDQNRVVGYNSQSQTTTESQLAERQFGIDIGLYPGTSRSGHWAIETRDALDVLYAKDLLFHFLFSAAKTLQTPVRGPTETSTPLAKFDSWLDVFIYHQGDGACKNQHLDDIIGSITNLELGLEHEVTLSVVLTISLEDKLPLPYDMFESSRDQKIQARKERNWRRLNAMDYHRLGRLVRERFERFSNARPRKALFQHLFAFLVDHAEDVEVESSSMCAEDRTDPDFRSHRGNVLESLRALKHCAMFDQLESLYKVQGRNMKFLEDLKSEIFGTQPSSPNGTESLGPLDYVFPHSSVSILHREAMKPDGNPDLCGNIGHLINQPDTFGLMPLHHALRTGNSHMVDYLIGRGADVEAKDFRGHTALHYACGFRDRSVILLLINMVRPRPRFDVQGADGAFPSHIAAANGNHKSLAFFSRNADELKSFGVPEDVWKAKDFHGRLPVHWAVMAGNTHLFSGDGPKTTLARYVNDADDYGWTALHLAVLHGRNAIVRELCSENWDGDVSVDKDKTDAKGLTAYQLARLNLAEGKGNPEAAEILRKAGARTEF</sequence>
<dbReference type="InterPro" id="IPR036770">
    <property type="entry name" value="Ankyrin_rpt-contain_sf"/>
</dbReference>
<dbReference type="InterPro" id="IPR002110">
    <property type="entry name" value="Ankyrin_rpt"/>
</dbReference>
<keyword evidence="6" id="KW-1133">Transmembrane helix</keyword>
<dbReference type="PROSITE" id="PS50088">
    <property type="entry name" value="ANK_REPEAT"/>
    <property type="match status" value="1"/>
</dbReference>
<feature type="transmembrane region" description="Helical" evidence="6">
    <location>
        <begin position="56"/>
        <end position="79"/>
    </location>
</feature>
<dbReference type="STRING" id="1306861.A0A4U6XJH3"/>
<dbReference type="PANTHER" id="PTHR24161:SF85">
    <property type="entry name" value="PALMITOYLTRANSFERASE HIP14"/>
    <property type="match status" value="1"/>
</dbReference>
<evidence type="ECO:0000313" key="9">
    <source>
        <dbReference type="Proteomes" id="UP000310108"/>
    </source>
</evidence>
<feature type="repeat" description="ANK" evidence="4">
    <location>
        <begin position="1124"/>
        <end position="1156"/>
    </location>
</feature>
<dbReference type="Proteomes" id="UP000310108">
    <property type="component" value="Unassembled WGS sequence"/>
</dbReference>
<dbReference type="Gene3D" id="1.25.40.20">
    <property type="entry name" value="Ankyrin repeat-containing domain"/>
    <property type="match status" value="1"/>
</dbReference>
<feature type="transmembrane region" description="Helical" evidence="6">
    <location>
        <begin position="457"/>
        <end position="476"/>
    </location>
</feature>
<name>A0A4U6XJH3_9PEZI</name>
<feature type="region of interest" description="Disordered" evidence="5">
    <location>
        <begin position="535"/>
        <end position="589"/>
    </location>
</feature>
<proteinExistence type="predicted"/>
<dbReference type="Pfam" id="PF00023">
    <property type="entry name" value="Ank"/>
    <property type="match status" value="1"/>
</dbReference>
<feature type="chain" id="PRO_5020799450" description="protein S-acyltransferase" evidence="7">
    <location>
        <begin position="22"/>
        <end position="1345"/>
    </location>
</feature>
<feature type="transmembrane region" description="Helical" evidence="6">
    <location>
        <begin position="368"/>
        <end position="390"/>
    </location>
</feature>
<feature type="compositionally biased region" description="Polar residues" evidence="5">
    <location>
        <begin position="259"/>
        <end position="271"/>
    </location>
</feature>
<feature type="compositionally biased region" description="Acidic residues" evidence="5">
    <location>
        <begin position="276"/>
        <end position="289"/>
    </location>
</feature>
<accession>A0A4U6XJH3</accession>
<dbReference type="SUPFAM" id="SSF48403">
    <property type="entry name" value="Ankyrin repeat"/>
    <property type="match status" value="1"/>
</dbReference>
<keyword evidence="9" id="KW-1185">Reference proteome</keyword>
<keyword evidence="2" id="KW-0677">Repeat</keyword>
<comment type="caution">
    <text evidence="8">The sequence shown here is derived from an EMBL/GenBank/DDBJ whole genome shotgun (WGS) entry which is preliminary data.</text>
</comment>
<dbReference type="Pfam" id="PF12796">
    <property type="entry name" value="Ank_2"/>
    <property type="match status" value="1"/>
</dbReference>
<feature type="compositionally biased region" description="Polar residues" evidence="5">
    <location>
        <begin position="577"/>
        <end position="587"/>
    </location>
</feature>
<dbReference type="PROSITE" id="PS50297">
    <property type="entry name" value="ANK_REP_REGION"/>
    <property type="match status" value="1"/>
</dbReference>
<keyword evidence="8" id="KW-0808">Transferase</keyword>
<organism evidence="8 9">
    <name type="scientific">Colletotrichum tanaceti</name>
    <dbReference type="NCBI Taxonomy" id="1306861"/>
    <lineage>
        <taxon>Eukaryota</taxon>
        <taxon>Fungi</taxon>
        <taxon>Dikarya</taxon>
        <taxon>Ascomycota</taxon>
        <taxon>Pezizomycotina</taxon>
        <taxon>Sordariomycetes</taxon>
        <taxon>Hypocreomycetidae</taxon>
        <taxon>Glomerellales</taxon>
        <taxon>Glomerellaceae</taxon>
        <taxon>Colletotrichum</taxon>
        <taxon>Colletotrichum destructivum species complex</taxon>
    </lineage>
</organism>
<dbReference type="EC" id="2.3.1.225" evidence="1"/>
<dbReference type="PANTHER" id="PTHR24161">
    <property type="entry name" value="ANK_REP_REGION DOMAIN-CONTAINING PROTEIN-RELATED"/>
    <property type="match status" value="1"/>
</dbReference>
<dbReference type="EMBL" id="PJEX01000080">
    <property type="protein sequence ID" value="TKW55981.1"/>
    <property type="molecule type" value="Genomic_DNA"/>
</dbReference>
<evidence type="ECO:0000256" key="4">
    <source>
        <dbReference type="PROSITE-ProRule" id="PRU00023"/>
    </source>
</evidence>
<gene>
    <name evidence="8" type="ORF">CTA1_11377</name>
</gene>
<feature type="region of interest" description="Disordered" evidence="5">
    <location>
        <begin position="259"/>
        <end position="297"/>
    </location>
</feature>
<evidence type="ECO:0000313" key="8">
    <source>
        <dbReference type="EMBL" id="TKW55981.1"/>
    </source>
</evidence>
<dbReference type="GO" id="GO:0019706">
    <property type="term" value="F:protein-cysteine S-palmitoyltransferase activity"/>
    <property type="evidence" value="ECO:0007669"/>
    <property type="project" value="UniProtKB-EC"/>
</dbReference>
<dbReference type="SMART" id="SM00248">
    <property type="entry name" value="ANK"/>
    <property type="match status" value="4"/>
</dbReference>
<evidence type="ECO:0000256" key="5">
    <source>
        <dbReference type="SAM" id="MobiDB-lite"/>
    </source>
</evidence>
<keyword evidence="3 4" id="KW-0040">ANK repeat</keyword>
<evidence type="ECO:0000256" key="2">
    <source>
        <dbReference type="ARBA" id="ARBA00022737"/>
    </source>
</evidence>
<feature type="transmembrane region" description="Helical" evidence="6">
    <location>
        <begin position="328"/>
        <end position="348"/>
    </location>
</feature>
<keyword evidence="7" id="KW-0732">Signal</keyword>